<dbReference type="EMBL" id="RJTX01000003">
    <property type="protein sequence ID" value="ROH96695.1"/>
    <property type="molecule type" value="Genomic_DNA"/>
</dbReference>
<dbReference type="RefSeq" id="WP_123263409.1">
    <property type="nucleotide sequence ID" value="NZ_RJTX01000003.1"/>
</dbReference>
<comment type="caution">
    <text evidence="1">The sequence shown here is derived from an EMBL/GenBank/DDBJ whole genome shotgun (WGS) entry which is preliminary data.</text>
</comment>
<dbReference type="AlphaFoldDB" id="A0A3N0VVB1"/>
<evidence type="ECO:0000313" key="1">
    <source>
        <dbReference type="EMBL" id="ROH96695.1"/>
    </source>
</evidence>
<reference evidence="3" key="1">
    <citation type="submission" date="2018-11" db="EMBL/GenBank/DDBJ databases">
        <title>Proposal to divide the Flavobacteriaceae and reorganize its genera based on Amino Acid Identity values calculated from whole genome sequences.</title>
        <authorList>
            <person name="Nicholson A.C."/>
            <person name="Gulvik C.A."/>
            <person name="Whitney A.M."/>
            <person name="Humrighouse B.W."/>
            <person name="Bell M."/>
            <person name="Holmes B."/>
            <person name="Steigerwalt A."/>
            <person name="Villarma A."/>
            <person name="Sheth M."/>
            <person name="Batra D."/>
            <person name="Pryor J."/>
            <person name="Bernardet J.-F."/>
            <person name="Hugo C."/>
            <person name="Kampfer P."/>
            <person name="Newman J."/>
            <person name="Mcquiston J.R."/>
        </authorList>
    </citation>
    <scope>NUCLEOTIDE SEQUENCE [LARGE SCALE GENOMIC DNA]</scope>
    <source>
        <strain evidence="3">DSM 15235</strain>
    </source>
</reference>
<evidence type="ECO:0000313" key="4">
    <source>
        <dbReference type="Proteomes" id="UP000295709"/>
    </source>
</evidence>
<dbReference type="OrthoDB" id="1454555at2"/>
<organism evidence="1 3">
    <name type="scientific">Chryseobacterium daecheongense</name>
    <dbReference type="NCBI Taxonomy" id="192389"/>
    <lineage>
        <taxon>Bacteria</taxon>
        <taxon>Pseudomonadati</taxon>
        <taxon>Bacteroidota</taxon>
        <taxon>Flavobacteriia</taxon>
        <taxon>Flavobacteriales</taxon>
        <taxon>Weeksellaceae</taxon>
        <taxon>Chryseobacterium group</taxon>
        <taxon>Chryseobacterium</taxon>
    </lineage>
</organism>
<evidence type="ECO:0000313" key="2">
    <source>
        <dbReference type="EMBL" id="TDX90699.1"/>
    </source>
</evidence>
<dbReference type="Proteomes" id="UP000295709">
    <property type="component" value="Unassembled WGS sequence"/>
</dbReference>
<gene>
    <name evidence="2" type="ORF">BCF50_3266</name>
    <name evidence="1" type="ORF">EGI05_12590</name>
</gene>
<accession>A0A3N0VVB1</accession>
<dbReference type="EMBL" id="SOQW01000004">
    <property type="protein sequence ID" value="TDX90699.1"/>
    <property type="molecule type" value="Genomic_DNA"/>
</dbReference>
<name>A0A3N0VVB1_9FLAO</name>
<proteinExistence type="predicted"/>
<keyword evidence="4" id="KW-1185">Reference proteome</keyword>
<dbReference type="Proteomes" id="UP000269375">
    <property type="component" value="Unassembled WGS sequence"/>
</dbReference>
<reference evidence="2 4" key="2">
    <citation type="submission" date="2019-03" db="EMBL/GenBank/DDBJ databases">
        <title>Genomic Encyclopedia of Archaeal and Bacterial Type Strains, Phase II (KMG-II): from individual species to whole genera.</title>
        <authorList>
            <person name="Goeker M."/>
        </authorList>
    </citation>
    <scope>NUCLEOTIDE SEQUENCE [LARGE SCALE GENOMIC DNA]</scope>
    <source>
        <strain evidence="2 4">DSM 15235</strain>
    </source>
</reference>
<protein>
    <submittedName>
        <fullName evidence="1">Uncharacterized protein</fullName>
    </submittedName>
</protein>
<sequence length="77" mass="9092">MKEEIFITRKEKLKAFLEMLLETPDSSEITTILEILNQYTFDNRLKLKGTLTRYIIDSSEVDYSIGEKVIEFDTNIR</sequence>
<evidence type="ECO:0000313" key="3">
    <source>
        <dbReference type="Proteomes" id="UP000269375"/>
    </source>
</evidence>